<reference evidence="1 2" key="1">
    <citation type="journal article" date="2024" name="bioRxiv">
        <title>A reference genome for Trichogramma kaykai: A tiny desert-dwelling parasitoid wasp with competing sex-ratio distorters.</title>
        <authorList>
            <person name="Culotta J."/>
            <person name="Lindsey A.R."/>
        </authorList>
    </citation>
    <scope>NUCLEOTIDE SEQUENCE [LARGE SCALE GENOMIC DNA]</scope>
    <source>
        <strain evidence="1 2">KSX58</strain>
    </source>
</reference>
<dbReference type="EMBL" id="JBJJXI010000135">
    <property type="protein sequence ID" value="KAL3388217.1"/>
    <property type="molecule type" value="Genomic_DNA"/>
</dbReference>
<proteinExistence type="predicted"/>
<evidence type="ECO:0008006" key="3">
    <source>
        <dbReference type="Google" id="ProtNLM"/>
    </source>
</evidence>
<organism evidence="1 2">
    <name type="scientific">Trichogramma kaykai</name>
    <dbReference type="NCBI Taxonomy" id="54128"/>
    <lineage>
        <taxon>Eukaryota</taxon>
        <taxon>Metazoa</taxon>
        <taxon>Ecdysozoa</taxon>
        <taxon>Arthropoda</taxon>
        <taxon>Hexapoda</taxon>
        <taxon>Insecta</taxon>
        <taxon>Pterygota</taxon>
        <taxon>Neoptera</taxon>
        <taxon>Endopterygota</taxon>
        <taxon>Hymenoptera</taxon>
        <taxon>Apocrita</taxon>
        <taxon>Proctotrupomorpha</taxon>
        <taxon>Chalcidoidea</taxon>
        <taxon>Trichogrammatidae</taxon>
        <taxon>Trichogramma</taxon>
    </lineage>
</organism>
<keyword evidence="2" id="KW-1185">Reference proteome</keyword>
<name>A0ABD2W5Q9_9HYME</name>
<sequence>MFRVLAKYIICTERGRKARIESFDAAKPKNVCISLYAPRVHKHKVQIASSLLDRNYKSKAELHLALRAKSTVKVLKLLTRAFRQVTLASRRSFLN</sequence>
<evidence type="ECO:0000313" key="1">
    <source>
        <dbReference type="EMBL" id="KAL3388217.1"/>
    </source>
</evidence>
<dbReference type="Proteomes" id="UP001627154">
    <property type="component" value="Unassembled WGS sequence"/>
</dbReference>
<protein>
    <recommendedName>
        <fullName evidence="3">60S ribosomal protein L28</fullName>
    </recommendedName>
</protein>
<comment type="caution">
    <text evidence="1">The sequence shown here is derived from an EMBL/GenBank/DDBJ whole genome shotgun (WGS) entry which is preliminary data.</text>
</comment>
<gene>
    <name evidence="1" type="ORF">TKK_016645</name>
</gene>
<accession>A0ABD2W5Q9</accession>
<evidence type="ECO:0000313" key="2">
    <source>
        <dbReference type="Proteomes" id="UP001627154"/>
    </source>
</evidence>
<dbReference type="AlphaFoldDB" id="A0ABD2W5Q9"/>